<name>A0A2V4NB18_9ACTN</name>
<dbReference type="RefSeq" id="WP_110668911.1">
    <property type="nucleotide sequence ID" value="NZ_PYBW01000039.1"/>
</dbReference>
<protein>
    <submittedName>
        <fullName evidence="5">Transcriptional regulator</fullName>
    </submittedName>
</protein>
<dbReference type="PANTHER" id="PTHR43132">
    <property type="entry name" value="ARSENICAL RESISTANCE OPERON REPRESSOR ARSR-RELATED"/>
    <property type="match status" value="1"/>
</dbReference>
<dbReference type="GO" id="GO:0003700">
    <property type="term" value="F:DNA-binding transcription factor activity"/>
    <property type="evidence" value="ECO:0007669"/>
    <property type="project" value="InterPro"/>
</dbReference>
<feature type="domain" description="HTH arsR-type" evidence="4">
    <location>
        <begin position="244"/>
        <end position="336"/>
    </location>
</feature>
<evidence type="ECO:0000256" key="2">
    <source>
        <dbReference type="ARBA" id="ARBA00023125"/>
    </source>
</evidence>
<dbReference type="CDD" id="cd00090">
    <property type="entry name" value="HTH_ARSR"/>
    <property type="match status" value="1"/>
</dbReference>
<dbReference type="OrthoDB" id="3460651at2"/>
<dbReference type="Pfam" id="PF12840">
    <property type="entry name" value="HTH_20"/>
    <property type="match status" value="1"/>
</dbReference>
<keyword evidence="6" id="KW-1185">Reference proteome</keyword>
<dbReference type="InterPro" id="IPR051011">
    <property type="entry name" value="Metal_resp_trans_reg"/>
</dbReference>
<evidence type="ECO:0000259" key="4">
    <source>
        <dbReference type="PROSITE" id="PS50987"/>
    </source>
</evidence>
<dbReference type="InterPro" id="IPR011991">
    <property type="entry name" value="ArsR-like_HTH"/>
</dbReference>
<evidence type="ECO:0000256" key="3">
    <source>
        <dbReference type="ARBA" id="ARBA00023163"/>
    </source>
</evidence>
<keyword evidence="2" id="KW-0238">DNA-binding</keyword>
<dbReference type="PROSITE" id="PS50987">
    <property type="entry name" value="HTH_ARSR_2"/>
    <property type="match status" value="1"/>
</dbReference>
<dbReference type="Pfam" id="PF19361">
    <property type="entry name" value="DUF5937"/>
    <property type="match status" value="1"/>
</dbReference>
<sequence>MKAELSFSAADMAQTRFAVSPMWEVVTSYRLLSSTQEQPLHRRWTAQVRPRLAEAGLDRGWLAALVPADGYLADFLNPTPAEPFPTLADELRAIRRTPADRVHVDLDTLATERDLSRSARIRLLRQEPAAALEKVTEELQLYWELALAPYWDRIRRLLEADIFHRARQVAEYGTGQALGDLHETVSWDDGVLHLVRRHCSLTSAVTGAGLLLVPSAFAWPRVLTRTVPPDPPQLAYPARGIGTLWEPRAASSTEAVAAVLGRSRTMLLAELDTPASTTELAQRCGLSAPGASHHLTALRDAGLVSAHRAGRSVLYARTTIADALLEQESRSCPAPN</sequence>
<evidence type="ECO:0000313" key="5">
    <source>
        <dbReference type="EMBL" id="PYC80560.1"/>
    </source>
</evidence>
<dbReference type="InterPro" id="IPR036388">
    <property type="entry name" value="WH-like_DNA-bd_sf"/>
</dbReference>
<dbReference type="InterPro" id="IPR036390">
    <property type="entry name" value="WH_DNA-bd_sf"/>
</dbReference>
<organism evidence="5 6">
    <name type="scientific">Streptomyces tateyamensis</name>
    <dbReference type="NCBI Taxonomy" id="565073"/>
    <lineage>
        <taxon>Bacteria</taxon>
        <taxon>Bacillati</taxon>
        <taxon>Actinomycetota</taxon>
        <taxon>Actinomycetes</taxon>
        <taxon>Kitasatosporales</taxon>
        <taxon>Streptomycetaceae</taxon>
        <taxon>Streptomyces</taxon>
    </lineage>
</organism>
<keyword evidence="1" id="KW-0805">Transcription regulation</keyword>
<dbReference type="SUPFAM" id="SSF46785">
    <property type="entry name" value="Winged helix' DNA-binding domain"/>
    <property type="match status" value="1"/>
</dbReference>
<keyword evidence="3" id="KW-0804">Transcription</keyword>
<dbReference type="AlphaFoldDB" id="A0A2V4NB18"/>
<comment type="caution">
    <text evidence="5">The sequence shown here is derived from an EMBL/GenBank/DDBJ whole genome shotgun (WGS) entry which is preliminary data.</text>
</comment>
<dbReference type="Proteomes" id="UP000248039">
    <property type="component" value="Unassembled WGS sequence"/>
</dbReference>
<dbReference type="InterPro" id="IPR012318">
    <property type="entry name" value="HTH_CRP"/>
</dbReference>
<dbReference type="GO" id="GO:0003677">
    <property type="term" value="F:DNA binding"/>
    <property type="evidence" value="ECO:0007669"/>
    <property type="project" value="UniProtKB-KW"/>
</dbReference>
<dbReference type="InterPro" id="IPR001845">
    <property type="entry name" value="HTH_ArsR_DNA-bd_dom"/>
</dbReference>
<dbReference type="Gene3D" id="1.10.10.10">
    <property type="entry name" value="Winged helix-like DNA-binding domain superfamily/Winged helix DNA-binding domain"/>
    <property type="match status" value="1"/>
</dbReference>
<proteinExistence type="predicted"/>
<dbReference type="EMBL" id="PYBW01000039">
    <property type="protein sequence ID" value="PYC80560.1"/>
    <property type="molecule type" value="Genomic_DNA"/>
</dbReference>
<dbReference type="InterPro" id="IPR045981">
    <property type="entry name" value="DUF5937"/>
</dbReference>
<gene>
    <name evidence="5" type="ORF">C7C46_12820</name>
</gene>
<dbReference type="SMART" id="SM00418">
    <property type="entry name" value="HTH_ARSR"/>
    <property type="match status" value="1"/>
</dbReference>
<evidence type="ECO:0000313" key="6">
    <source>
        <dbReference type="Proteomes" id="UP000248039"/>
    </source>
</evidence>
<dbReference type="SMART" id="SM00419">
    <property type="entry name" value="HTH_CRP"/>
    <property type="match status" value="1"/>
</dbReference>
<evidence type="ECO:0000256" key="1">
    <source>
        <dbReference type="ARBA" id="ARBA00023015"/>
    </source>
</evidence>
<dbReference type="PANTHER" id="PTHR43132:SF6">
    <property type="entry name" value="HTH-TYPE TRANSCRIPTIONAL REPRESSOR CZRA"/>
    <property type="match status" value="1"/>
</dbReference>
<reference evidence="5 6" key="1">
    <citation type="submission" date="2018-03" db="EMBL/GenBank/DDBJ databases">
        <title>Bioinformatic expansion and discovery of thiopeptide antibiotics.</title>
        <authorList>
            <person name="Schwalen C.J."/>
            <person name="Hudson G.A."/>
            <person name="Mitchell D.A."/>
        </authorList>
    </citation>
    <scope>NUCLEOTIDE SEQUENCE [LARGE SCALE GENOMIC DNA]</scope>
    <source>
        <strain evidence="5 6">ATCC 21389</strain>
    </source>
</reference>
<accession>A0A2V4NB18</accession>